<proteinExistence type="predicted"/>
<evidence type="ECO:0000313" key="1">
    <source>
        <dbReference type="EMBL" id="MBW1255610.1"/>
    </source>
</evidence>
<keyword evidence="2" id="KW-1185">Reference proteome</keyword>
<evidence type="ECO:0000313" key="2">
    <source>
        <dbReference type="Proteomes" id="UP001197236"/>
    </source>
</evidence>
<accession>A0ABS6V8G2</accession>
<comment type="caution">
    <text evidence="1">The sequence shown here is derived from an EMBL/GenBank/DDBJ whole genome shotgun (WGS) entry which is preliminary data.</text>
</comment>
<organism evidence="1 2">
    <name type="scientific">Pantoea allii</name>
    <dbReference type="NCBI Taxonomy" id="574096"/>
    <lineage>
        <taxon>Bacteria</taxon>
        <taxon>Pseudomonadati</taxon>
        <taxon>Pseudomonadota</taxon>
        <taxon>Gammaproteobacteria</taxon>
        <taxon>Enterobacterales</taxon>
        <taxon>Erwiniaceae</taxon>
        <taxon>Pantoea</taxon>
    </lineage>
</organism>
<sequence length="82" mass="9951">MINLLNYDEVIDYLELFFKDKITSECYRETMKAILDGSRENKTVSIRAIDVCFMKYRKVTGDYRLPTDEEIEIWKQLFNIWQ</sequence>
<name>A0ABS6V8G2_9GAMM</name>
<reference evidence="1 2" key="1">
    <citation type="submission" date="2021-07" db="EMBL/GenBank/DDBJ databases">
        <title>A novel phosphonate cluster across the Pantoea species complex is important for pathogenicity in onion.</title>
        <authorList>
            <person name="Zhao M."/>
            <person name="Stice S."/>
            <person name="Shin G.Y."/>
            <person name="Coutinho T."/>
            <person name="Gitaitis R."/>
            <person name="Kvitko B."/>
            <person name="Dutta B."/>
        </authorList>
    </citation>
    <scope>NUCLEOTIDE SEQUENCE [LARGE SCALE GENOMIC DNA]</scope>
    <source>
        <strain evidence="1 2">BD 382</strain>
    </source>
</reference>
<protein>
    <submittedName>
        <fullName evidence="1">Uncharacterized protein</fullName>
    </submittedName>
</protein>
<dbReference type="Proteomes" id="UP001197236">
    <property type="component" value="Unassembled WGS sequence"/>
</dbReference>
<gene>
    <name evidence="1" type="ORF">KYI95_00050</name>
</gene>
<dbReference type="EMBL" id="JAHVXZ010000001">
    <property type="protein sequence ID" value="MBW1255610.1"/>
    <property type="molecule type" value="Genomic_DNA"/>
</dbReference>